<keyword evidence="4" id="KW-1185">Reference proteome</keyword>
<dbReference type="PANTHER" id="PTHR40780">
    <property type="entry name" value="DUF3669 DOMAIN-CONTAINING PROTEIN"/>
    <property type="match status" value="1"/>
</dbReference>
<comment type="caution">
    <text evidence="3">The sequence shown here is derived from an EMBL/GenBank/DDBJ whole genome shotgun (WGS) entry which is preliminary data.</text>
</comment>
<name>A0AAD6HNL2_9EURO</name>
<accession>A0AAD6HNL2</accession>
<evidence type="ECO:0000313" key="4">
    <source>
        <dbReference type="Proteomes" id="UP001215712"/>
    </source>
</evidence>
<dbReference type="EMBL" id="JAQJAN010000005">
    <property type="protein sequence ID" value="KAJ5728139.1"/>
    <property type="molecule type" value="Genomic_DNA"/>
</dbReference>
<dbReference type="PANTHER" id="PTHR40780:SF2">
    <property type="entry name" value="DUF3669 DOMAIN-CONTAINING PROTEIN"/>
    <property type="match status" value="1"/>
</dbReference>
<dbReference type="Proteomes" id="UP001215712">
    <property type="component" value="Unassembled WGS sequence"/>
</dbReference>
<reference evidence="3" key="2">
    <citation type="submission" date="2023-01" db="EMBL/GenBank/DDBJ databases">
        <authorList>
            <person name="Petersen C."/>
        </authorList>
    </citation>
    <scope>NUCLEOTIDE SEQUENCE</scope>
    <source>
        <strain evidence="3">IBT 17514</strain>
    </source>
</reference>
<dbReference type="AlphaFoldDB" id="A0AAD6HNL2"/>
<feature type="domain" description="DUF3669" evidence="2">
    <location>
        <begin position="64"/>
        <end position="102"/>
    </location>
</feature>
<feature type="region of interest" description="Disordered" evidence="1">
    <location>
        <begin position="131"/>
        <end position="151"/>
    </location>
</feature>
<dbReference type="Pfam" id="PF12417">
    <property type="entry name" value="DUF3669"/>
    <property type="match status" value="1"/>
</dbReference>
<evidence type="ECO:0000313" key="3">
    <source>
        <dbReference type="EMBL" id="KAJ5728139.1"/>
    </source>
</evidence>
<proteinExistence type="predicted"/>
<gene>
    <name evidence="3" type="ORF">N7493_004469</name>
</gene>
<reference evidence="3" key="1">
    <citation type="journal article" date="2023" name="IMA Fungus">
        <title>Comparative genomic study of the Penicillium genus elucidates a diverse pangenome and 15 lateral gene transfer events.</title>
        <authorList>
            <person name="Petersen C."/>
            <person name="Sorensen T."/>
            <person name="Nielsen M.R."/>
            <person name="Sondergaard T.E."/>
            <person name="Sorensen J.L."/>
            <person name="Fitzpatrick D.A."/>
            <person name="Frisvad J.C."/>
            <person name="Nielsen K.L."/>
        </authorList>
    </citation>
    <scope>NUCLEOTIDE SEQUENCE</scope>
    <source>
        <strain evidence="3">IBT 17514</strain>
    </source>
</reference>
<organism evidence="3 4">
    <name type="scientific">Penicillium malachiteum</name>
    <dbReference type="NCBI Taxonomy" id="1324776"/>
    <lineage>
        <taxon>Eukaryota</taxon>
        <taxon>Fungi</taxon>
        <taxon>Dikarya</taxon>
        <taxon>Ascomycota</taxon>
        <taxon>Pezizomycotina</taxon>
        <taxon>Eurotiomycetes</taxon>
        <taxon>Eurotiomycetidae</taxon>
        <taxon>Eurotiales</taxon>
        <taxon>Aspergillaceae</taxon>
        <taxon>Penicillium</taxon>
    </lineage>
</organism>
<protein>
    <recommendedName>
        <fullName evidence="2">DUF3669 domain-containing protein</fullName>
    </recommendedName>
</protein>
<dbReference type="InterPro" id="IPR022137">
    <property type="entry name" value="Znf_prot_DUF3669"/>
</dbReference>
<sequence length="151" mass="17391">MESLGIATDEIQQYTRTMAEILALIHWVANIHGNDIEFVLAPPRHDMPAPSSPMRSNILGEHAMWVLDFDLCRKMTMDLKGVEQAVVAFWGNDPYYPRPQTEPFLCAALFESSEGEMRRVLSQKFIEEVEKEGERRREQRKGLKAMPTHEC</sequence>
<evidence type="ECO:0000259" key="2">
    <source>
        <dbReference type="Pfam" id="PF12417"/>
    </source>
</evidence>
<evidence type="ECO:0000256" key="1">
    <source>
        <dbReference type="SAM" id="MobiDB-lite"/>
    </source>
</evidence>